<gene>
    <name evidence="1" type="ORF">AMTR_s00126p00040820</name>
</gene>
<organism evidence="1 2">
    <name type="scientific">Amborella trichopoda</name>
    <dbReference type="NCBI Taxonomy" id="13333"/>
    <lineage>
        <taxon>Eukaryota</taxon>
        <taxon>Viridiplantae</taxon>
        <taxon>Streptophyta</taxon>
        <taxon>Embryophyta</taxon>
        <taxon>Tracheophyta</taxon>
        <taxon>Spermatophyta</taxon>
        <taxon>Magnoliopsida</taxon>
        <taxon>Amborellales</taxon>
        <taxon>Amborellaceae</taxon>
        <taxon>Amborella</taxon>
    </lineage>
</organism>
<dbReference type="OMA" id="GECWLKY"/>
<keyword evidence="2" id="KW-1185">Reference proteome</keyword>
<protein>
    <recommendedName>
        <fullName evidence="3">Apple domain-containing protein</fullName>
    </recommendedName>
</protein>
<dbReference type="PANTHER" id="PTHR33344:SF1">
    <property type="entry name" value="OS06G0214100 PROTEIN"/>
    <property type="match status" value="1"/>
</dbReference>
<name>W1NPT6_AMBTC</name>
<dbReference type="Gene3D" id="3.50.4.10">
    <property type="entry name" value="Hepatocyte Growth Factor"/>
    <property type="match status" value="1"/>
</dbReference>
<evidence type="ECO:0008006" key="3">
    <source>
        <dbReference type="Google" id="ProtNLM"/>
    </source>
</evidence>
<dbReference type="AlphaFoldDB" id="W1NPT6"/>
<dbReference type="EMBL" id="KI396602">
    <property type="protein sequence ID" value="ERM97105.1"/>
    <property type="molecule type" value="Genomic_DNA"/>
</dbReference>
<accession>W1NPT6</accession>
<dbReference type="PANTHER" id="PTHR33344">
    <property type="entry name" value="OS02G0761600 PROTEIN"/>
    <property type="match status" value="1"/>
</dbReference>
<evidence type="ECO:0000313" key="1">
    <source>
        <dbReference type="EMBL" id="ERM97105.1"/>
    </source>
</evidence>
<dbReference type="eggNOG" id="ENOG502QVZR">
    <property type="taxonomic scope" value="Eukaryota"/>
</dbReference>
<sequence length="342" mass="38841">MARGGLGLADWGNGGRSMCSYKRTAMIVCTINIGAALYVLQSLFSSVYIVSTHSNGVPHSQTATTYTKDQINFMEEAIRIRHMAEPRELLRLVMEIDKETSNEEAVNMPQPMKQKIAEEILHMLKELKGNATEQREALEMWRKEKLEEVKKRIVHRKSSNFTDLTEETETFSEMMTRVLESQWIPLLEDIGLWMPFEVLNKDVSKLEAEEELEDEIIAGKPPPPECHAERHTDYDGAAVRWGLTHHKESAADCCQACLDQAKRAKPGEKKCNIWVYCPSEAGCYSPDIYEHKHQECWLKQADTPRLNFKDKYSASYRSAHPTAPVRDCASLASLSLEPGLGH</sequence>
<reference evidence="2" key="1">
    <citation type="journal article" date="2013" name="Science">
        <title>The Amborella genome and the evolution of flowering plants.</title>
        <authorList>
            <consortium name="Amborella Genome Project"/>
        </authorList>
    </citation>
    <scope>NUCLEOTIDE SEQUENCE [LARGE SCALE GENOMIC DNA]</scope>
</reference>
<evidence type="ECO:0000313" key="2">
    <source>
        <dbReference type="Proteomes" id="UP000017836"/>
    </source>
</evidence>
<dbReference type="Gramene" id="ERM97105">
    <property type="protein sequence ID" value="ERM97105"/>
    <property type="gene ID" value="AMTR_s00126p00040820"/>
</dbReference>
<proteinExistence type="predicted"/>
<dbReference type="STRING" id="13333.W1NPT6"/>
<dbReference type="Proteomes" id="UP000017836">
    <property type="component" value="Unassembled WGS sequence"/>
</dbReference>
<dbReference type="HOGENOM" id="CLU_056834_0_0_1"/>